<dbReference type="Proteomes" id="UP001205890">
    <property type="component" value="Unassembled WGS sequence"/>
</dbReference>
<evidence type="ECO:0008006" key="3">
    <source>
        <dbReference type="Google" id="ProtNLM"/>
    </source>
</evidence>
<keyword evidence="2" id="KW-1185">Reference proteome</keyword>
<accession>A0ABT1L6C4</accession>
<protein>
    <recommendedName>
        <fullName evidence="3">Methyl-accepting chemotaxis protein</fullName>
    </recommendedName>
</protein>
<evidence type="ECO:0000313" key="2">
    <source>
        <dbReference type="Proteomes" id="UP001205890"/>
    </source>
</evidence>
<organism evidence="1 2">
    <name type="scientific">Alsobacter ponti</name>
    <dbReference type="NCBI Taxonomy" id="2962936"/>
    <lineage>
        <taxon>Bacteria</taxon>
        <taxon>Pseudomonadati</taxon>
        <taxon>Pseudomonadota</taxon>
        <taxon>Alphaproteobacteria</taxon>
        <taxon>Hyphomicrobiales</taxon>
        <taxon>Alsobacteraceae</taxon>
        <taxon>Alsobacter</taxon>
    </lineage>
</organism>
<sequence>MRFRLRPSIGNTIFALAVLLIALMAVVAAINSGLSVRVGGMIGTISRTYIPIYGMLARAHVRSLEQSLALRQAAIAALSGDGDIAAFVDEQKERGALVVQELTQARQTIAAQAAESSGVEDRVLLGRLDAQIEAAIKARAG</sequence>
<dbReference type="EMBL" id="JANCLU010000001">
    <property type="protein sequence ID" value="MCP8936892.1"/>
    <property type="molecule type" value="Genomic_DNA"/>
</dbReference>
<reference evidence="1 2" key="1">
    <citation type="submission" date="2022-07" db="EMBL/GenBank/DDBJ databases">
        <authorList>
            <person name="Li W.-J."/>
            <person name="Deng Q.-Q."/>
        </authorList>
    </citation>
    <scope>NUCLEOTIDE SEQUENCE [LARGE SCALE GENOMIC DNA]</scope>
    <source>
        <strain evidence="1 2">SYSU M60028</strain>
    </source>
</reference>
<name>A0ABT1L6C4_9HYPH</name>
<dbReference type="RefSeq" id="WP_254737256.1">
    <property type="nucleotide sequence ID" value="NZ_JANCLU010000001.1"/>
</dbReference>
<evidence type="ECO:0000313" key="1">
    <source>
        <dbReference type="EMBL" id="MCP8936892.1"/>
    </source>
</evidence>
<proteinExistence type="predicted"/>
<comment type="caution">
    <text evidence="1">The sequence shown here is derived from an EMBL/GenBank/DDBJ whole genome shotgun (WGS) entry which is preliminary data.</text>
</comment>
<gene>
    <name evidence="1" type="ORF">NK718_00040</name>
</gene>